<gene>
    <name evidence="1" type="ORF">U9M73_11340</name>
</gene>
<evidence type="ECO:0008006" key="3">
    <source>
        <dbReference type="Google" id="ProtNLM"/>
    </source>
</evidence>
<proteinExistence type="predicted"/>
<accession>A0ABU5PKX5</accession>
<reference evidence="1 2" key="1">
    <citation type="submission" date="2023-12" db="EMBL/GenBank/DDBJ databases">
        <title>Whole genome sequencing of Paenibacillus phoenicis isolated from the Phoenix Mars Lander spacecraft assembly facility.</title>
        <authorList>
            <person name="Garcia A."/>
            <person name="Venkateswaran K."/>
        </authorList>
    </citation>
    <scope>NUCLEOTIDE SEQUENCE [LARGE SCALE GENOMIC DNA]</scope>
    <source>
        <strain evidence="1 2">3PO2SA</strain>
    </source>
</reference>
<dbReference type="RefSeq" id="WP_260070215.1">
    <property type="nucleotide sequence ID" value="NZ_CBCSKM010000010.1"/>
</dbReference>
<comment type="caution">
    <text evidence="1">The sequence shown here is derived from an EMBL/GenBank/DDBJ whole genome shotgun (WGS) entry which is preliminary data.</text>
</comment>
<sequence length="155" mass="16637">MARHIQAYFNTEDQVEGARIALLAYNTNEVEAGNVSNEWGEDDELQVSLLPLNNGVISASGANNPGVVPVPGTVRGVQSVLPVVALGEDNTGDTLDGERSQAVGDGERLMTSKPPIETGDEPQGWKYVLSAKVKDSDYETVVRKLREHGGYVVTE</sequence>
<protein>
    <recommendedName>
        <fullName evidence="3">SPOR domain-containing protein</fullName>
    </recommendedName>
</protein>
<evidence type="ECO:0000313" key="2">
    <source>
        <dbReference type="Proteomes" id="UP001292216"/>
    </source>
</evidence>
<organism evidence="1 2">
    <name type="scientific">Paenibacillus phoenicis</name>
    <dbReference type="NCBI Taxonomy" id="554117"/>
    <lineage>
        <taxon>Bacteria</taxon>
        <taxon>Bacillati</taxon>
        <taxon>Bacillota</taxon>
        <taxon>Bacilli</taxon>
        <taxon>Bacillales</taxon>
        <taxon>Paenibacillaceae</taxon>
        <taxon>Paenibacillus</taxon>
    </lineage>
</organism>
<evidence type="ECO:0000313" key="1">
    <source>
        <dbReference type="EMBL" id="MEA3570593.1"/>
    </source>
</evidence>
<dbReference type="Proteomes" id="UP001292216">
    <property type="component" value="Unassembled WGS sequence"/>
</dbReference>
<dbReference type="EMBL" id="JAYERP010000001">
    <property type="protein sequence ID" value="MEA3570593.1"/>
    <property type="molecule type" value="Genomic_DNA"/>
</dbReference>
<keyword evidence="2" id="KW-1185">Reference proteome</keyword>
<name>A0ABU5PKX5_9BACL</name>